<evidence type="ECO:0000256" key="6">
    <source>
        <dbReference type="ARBA" id="ARBA00022989"/>
    </source>
</evidence>
<protein>
    <recommendedName>
        <fullName evidence="13">ATP synthase subunit b</fullName>
    </recommendedName>
    <alternativeName>
        <fullName evidence="13">ATP synthase F(0) sector subunit b</fullName>
    </alternativeName>
    <alternativeName>
        <fullName evidence="13">ATPase subunit I</fullName>
    </alternativeName>
    <alternativeName>
        <fullName evidence="13">F-type ATPase subunit b</fullName>
        <shortName evidence="13">F-ATPase subunit b</shortName>
    </alternativeName>
</protein>
<dbReference type="AlphaFoldDB" id="A0A7G8BHY2"/>
<keyword evidence="13" id="KW-1003">Cell membrane</keyword>
<evidence type="ECO:0000256" key="1">
    <source>
        <dbReference type="ARBA" id="ARBA00005513"/>
    </source>
</evidence>
<keyword evidence="3 13" id="KW-0138">CF(0)</keyword>
<dbReference type="GO" id="GO:0046961">
    <property type="term" value="F:proton-transporting ATPase activity, rotational mechanism"/>
    <property type="evidence" value="ECO:0007669"/>
    <property type="project" value="TreeGrafter"/>
</dbReference>
<dbReference type="PANTHER" id="PTHR33445:SF2">
    <property type="entry name" value="ATP SYNTHASE SUBUNIT B', CHLOROPLASTIC"/>
    <property type="match status" value="1"/>
</dbReference>
<evidence type="ECO:0000256" key="7">
    <source>
        <dbReference type="ARBA" id="ARBA00023065"/>
    </source>
</evidence>
<comment type="subunit">
    <text evidence="13">F-type ATPases have 2 components, F(1) - the catalytic core - and F(0) - the membrane proton channel. F(1) has five subunits: alpha(3), beta(3), gamma(1), delta(1), epsilon(1). F(0) has three main subunits: a(1), b(2) and c(10-14). The alpha and beta chains form an alternating ring which encloses part of the gamma chain. F(1) is attached to F(0) by a central stalk formed by the gamma and epsilon chains, while a peripheral stalk is formed by the delta and b chains.</text>
</comment>
<evidence type="ECO:0000256" key="13">
    <source>
        <dbReference type="HAMAP-Rule" id="MF_01398"/>
    </source>
</evidence>
<dbReference type="GO" id="GO:0046933">
    <property type="term" value="F:proton-transporting ATP synthase activity, rotational mechanism"/>
    <property type="evidence" value="ECO:0007669"/>
    <property type="project" value="UniProtKB-UniRule"/>
</dbReference>
<evidence type="ECO:0000313" key="17">
    <source>
        <dbReference type="Proteomes" id="UP000515312"/>
    </source>
</evidence>
<comment type="subcellular location">
    <subcellularLocation>
        <location evidence="13">Cell membrane</location>
        <topology evidence="13">Single-pass membrane protein</topology>
    </subcellularLocation>
    <subcellularLocation>
        <location evidence="12">Endomembrane system</location>
        <topology evidence="12">Single-pass membrane protein</topology>
    </subcellularLocation>
</comment>
<evidence type="ECO:0000256" key="2">
    <source>
        <dbReference type="ARBA" id="ARBA00022448"/>
    </source>
</evidence>
<feature type="coiled-coil region" evidence="15">
    <location>
        <begin position="52"/>
        <end position="86"/>
    </location>
</feature>
<keyword evidence="7 13" id="KW-0406">Ion transport</keyword>
<evidence type="ECO:0000256" key="12">
    <source>
        <dbReference type="ARBA" id="ARBA00037847"/>
    </source>
</evidence>
<evidence type="ECO:0000256" key="3">
    <source>
        <dbReference type="ARBA" id="ARBA00022547"/>
    </source>
</evidence>
<dbReference type="RefSeq" id="WP_186743107.1">
    <property type="nucleotide sequence ID" value="NZ_CP060394.1"/>
</dbReference>
<keyword evidence="6 13" id="KW-1133">Transmembrane helix</keyword>
<evidence type="ECO:0000256" key="4">
    <source>
        <dbReference type="ARBA" id="ARBA00022692"/>
    </source>
</evidence>
<comment type="function">
    <text evidence="11">Component of the F(0) channel, it forms part of the peripheral stalk, linking F(1) to F(0). The b'-subunit is a diverged and duplicated form of b found in plants and photosynthetic bacteria.</text>
</comment>
<dbReference type="GO" id="GO:0045259">
    <property type="term" value="C:proton-transporting ATP synthase complex"/>
    <property type="evidence" value="ECO:0007669"/>
    <property type="project" value="UniProtKB-KW"/>
</dbReference>
<keyword evidence="17" id="KW-1185">Reference proteome</keyword>
<dbReference type="KEGG" id="adin:H7849_24695"/>
<evidence type="ECO:0000313" key="16">
    <source>
        <dbReference type="EMBL" id="QNI32152.1"/>
    </source>
</evidence>
<dbReference type="InterPro" id="IPR050059">
    <property type="entry name" value="ATP_synthase_B_chain"/>
</dbReference>
<dbReference type="GO" id="GO:0005886">
    <property type="term" value="C:plasma membrane"/>
    <property type="evidence" value="ECO:0007669"/>
    <property type="project" value="UniProtKB-SubCell"/>
</dbReference>
<keyword evidence="4 13" id="KW-0812">Transmembrane</keyword>
<reference evidence="16 17" key="1">
    <citation type="submission" date="2020-08" db="EMBL/GenBank/DDBJ databases">
        <title>Edaphobacter telluris sp. nov. and Acidobacterium dinghuensis sp. nov., two acidobacteria isolated from forest soil.</title>
        <authorList>
            <person name="Fu J."/>
            <person name="Qiu L."/>
        </authorList>
    </citation>
    <scope>NUCLEOTIDE SEQUENCE [LARGE SCALE GENOMIC DNA]</scope>
    <source>
        <strain evidence="16">4Y35</strain>
    </source>
</reference>
<comment type="similarity">
    <text evidence="1 13 14">Belongs to the ATPase B chain family.</text>
</comment>
<gene>
    <name evidence="13" type="primary">atpF</name>
    <name evidence="16" type="ORF">H7849_24695</name>
</gene>
<dbReference type="Pfam" id="PF00430">
    <property type="entry name" value="ATP-synt_B"/>
    <property type="match status" value="1"/>
</dbReference>
<dbReference type="InterPro" id="IPR002146">
    <property type="entry name" value="ATP_synth_b/b'su_bac/chlpt"/>
</dbReference>
<sequence>MDVILKQLGDLVLGSIPTMILFIVLVLAYRFVLFGPLTRTLAERRDRTQGAVERAAAAIAAADAKSQEYEAKLRAARAEIFRHREQLIHQWNAERERALASARLAAQERVRSAESALKAQAAEAHKQIEGSTEQLASQILQAILPAGMAPVESAL</sequence>
<organism evidence="16 17">
    <name type="scientific">Alloacidobacterium dinghuense</name>
    <dbReference type="NCBI Taxonomy" id="2763107"/>
    <lineage>
        <taxon>Bacteria</taxon>
        <taxon>Pseudomonadati</taxon>
        <taxon>Acidobacteriota</taxon>
        <taxon>Terriglobia</taxon>
        <taxon>Terriglobales</taxon>
        <taxon>Acidobacteriaceae</taxon>
        <taxon>Alloacidobacterium</taxon>
    </lineage>
</organism>
<proteinExistence type="inferred from homology"/>
<evidence type="ECO:0000256" key="11">
    <source>
        <dbReference type="ARBA" id="ARBA00025614"/>
    </source>
</evidence>
<keyword evidence="2 13" id="KW-0813">Transport</keyword>
<keyword evidence="9 13" id="KW-0066">ATP synthesis</keyword>
<evidence type="ECO:0000256" key="5">
    <source>
        <dbReference type="ARBA" id="ARBA00022781"/>
    </source>
</evidence>
<dbReference type="GO" id="GO:0012505">
    <property type="term" value="C:endomembrane system"/>
    <property type="evidence" value="ECO:0007669"/>
    <property type="project" value="UniProtKB-SubCell"/>
</dbReference>
<dbReference type="HAMAP" id="MF_01398">
    <property type="entry name" value="ATP_synth_b_bprime"/>
    <property type="match status" value="1"/>
</dbReference>
<evidence type="ECO:0000256" key="8">
    <source>
        <dbReference type="ARBA" id="ARBA00023136"/>
    </source>
</evidence>
<accession>A0A7G8BHY2</accession>
<keyword evidence="8 13" id="KW-0472">Membrane</keyword>
<name>A0A7G8BHY2_9BACT</name>
<keyword evidence="5 13" id="KW-0375">Hydrogen ion transport</keyword>
<keyword evidence="15" id="KW-0175">Coiled coil</keyword>
<dbReference type="Proteomes" id="UP000515312">
    <property type="component" value="Chromosome"/>
</dbReference>
<evidence type="ECO:0000256" key="14">
    <source>
        <dbReference type="RuleBase" id="RU003848"/>
    </source>
</evidence>
<evidence type="ECO:0000256" key="9">
    <source>
        <dbReference type="ARBA" id="ARBA00023310"/>
    </source>
</evidence>
<dbReference type="EMBL" id="CP060394">
    <property type="protein sequence ID" value="QNI32152.1"/>
    <property type="molecule type" value="Genomic_DNA"/>
</dbReference>
<feature type="transmembrane region" description="Helical" evidence="13">
    <location>
        <begin position="12"/>
        <end position="37"/>
    </location>
</feature>
<evidence type="ECO:0000256" key="15">
    <source>
        <dbReference type="SAM" id="Coils"/>
    </source>
</evidence>
<dbReference type="PANTHER" id="PTHR33445">
    <property type="entry name" value="ATP SYNTHASE SUBUNIT B', CHLOROPLASTIC"/>
    <property type="match status" value="1"/>
</dbReference>
<evidence type="ECO:0000256" key="10">
    <source>
        <dbReference type="ARBA" id="ARBA00025198"/>
    </source>
</evidence>
<comment type="function">
    <text evidence="10 13">F(1)F(0) ATP synthase produces ATP from ADP in the presence of a proton or sodium gradient. F-type ATPases consist of two structural domains, F(1) containing the extramembraneous catalytic core and F(0) containing the membrane proton channel, linked together by a central stalk and a peripheral stalk. During catalysis, ATP synthesis in the catalytic domain of F(1) is coupled via a rotary mechanism of the central stalk subunits to proton translocation.</text>
</comment>